<evidence type="ECO:0000313" key="1">
    <source>
        <dbReference type="EMBL" id="EGW03366.1"/>
    </source>
</evidence>
<organism evidence="1 2">
    <name type="scientific">Cricetulus griseus</name>
    <name type="common">Chinese hamster</name>
    <name type="synonym">Cricetulus barabensis griseus</name>
    <dbReference type="NCBI Taxonomy" id="10029"/>
    <lineage>
        <taxon>Eukaryota</taxon>
        <taxon>Metazoa</taxon>
        <taxon>Chordata</taxon>
        <taxon>Craniata</taxon>
        <taxon>Vertebrata</taxon>
        <taxon>Euteleostomi</taxon>
        <taxon>Mammalia</taxon>
        <taxon>Eutheria</taxon>
        <taxon>Euarchontoglires</taxon>
        <taxon>Glires</taxon>
        <taxon>Rodentia</taxon>
        <taxon>Myomorpha</taxon>
        <taxon>Muroidea</taxon>
        <taxon>Cricetidae</taxon>
        <taxon>Cricetinae</taxon>
        <taxon>Cricetulus</taxon>
    </lineage>
</organism>
<proteinExistence type="predicted"/>
<dbReference type="Proteomes" id="UP000001075">
    <property type="component" value="Unassembled WGS sequence"/>
</dbReference>
<dbReference type="EMBL" id="JH000057">
    <property type="protein sequence ID" value="EGW03366.1"/>
    <property type="molecule type" value="Genomic_DNA"/>
</dbReference>
<name>G3GX22_CRIGR</name>
<dbReference type="InParanoid" id="G3GX22"/>
<sequence length="58" mass="6553">MNLSWRLLALPTAASQEDKMKSLPLYPQGPLLGFTEQHPWAVFVKGPTMVKLETIRKS</sequence>
<protein>
    <submittedName>
        <fullName evidence="1">Uncharacterized protein</fullName>
    </submittedName>
</protein>
<reference evidence="2" key="1">
    <citation type="journal article" date="2011" name="Nat. Biotechnol.">
        <title>The genomic sequence of the Chinese hamster ovary (CHO)-K1 cell line.</title>
        <authorList>
            <person name="Xu X."/>
            <person name="Nagarajan H."/>
            <person name="Lewis N.E."/>
            <person name="Pan S."/>
            <person name="Cai Z."/>
            <person name="Liu X."/>
            <person name="Chen W."/>
            <person name="Xie M."/>
            <person name="Wang W."/>
            <person name="Hammond S."/>
            <person name="Andersen M.R."/>
            <person name="Neff N."/>
            <person name="Passarelli B."/>
            <person name="Koh W."/>
            <person name="Fan H.C."/>
            <person name="Wang J."/>
            <person name="Gui Y."/>
            <person name="Lee K.H."/>
            <person name="Betenbaugh M.J."/>
            <person name="Quake S.R."/>
            <person name="Famili I."/>
            <person name="Palsson B.O."/>
            <person name="Wang J."/>
        </authorList>
    </citation>
    <scope>NUCLEOTIDE SEQUENCE [LARGE SCALE GENOMIC DNA]</scope>
    <source>
        <strain evidence="2">CHO K1 cell line</strain>
    </source>
</reference>
<dbReference type="AlphaFoldDB" id="G3GX22"/>
<gene>
    <name evidence="1" type="ORF">I79_002309</name>
</gene>
<evidence type="ECO:0000313" key="2">
    <source>
        <dbReference type="Proteomes" id="UP000001075"/>
    </source>
</evidence>
<accession>G3GX22</accession>